<keyword evidence="2" id="KW-1185">Reference proteome</keyword>
<sequence>MVDNIEIMDHFSDHKILSLELTTFTALHDNNGSFFDFRIGDFLRIKKIIKEVNWNNEFLNKNTIEIWDCLKFKLVQLGNKYIPKRVKR</sequence>
<gene>
    <name evidence="1" type="ORF">EB796_014947</name>
</gene>
<comment type="caution">
    <text evidence="1">The sequence shown here is derived from an EMBL/GenBank/DDBJ whole genome shotgun (WGS) entry which is preliminary data.</text>
</comment>
<protein>
    <submittedName>
        <fullName evidence="1">Uncharacterized protein</fullName>
    </submittedName>
</protein>
<dbReference type="AlphaFoldDB" id="A0A7J7JM97"/>
<reference evidence="1" key="1">
    <citation type="submission" date="2020-06" db="EMBL/GenBank/DDBJ databases">
        <title>Draft genome of Bugula neritina, a colonial animal packing powerful symbionts and potential medicines.</title>
        <authorList>
            <person name="Rayko M."/>
        </authorList>
    </citation>
    <scope>NUCLEOTIDE SEQUENCE [LARGE SCALE GENOMIC DNA]</scope>
    <source>
        <strain evidence="1">Kwan_BN1</strain>
    </source>
</reference>
<evidence type="ECO:0000313" key="2">
    <source>
        <dbReference type="Proteomes" id="UP000593567"/>
    </source>
</evidence>
<accession>A0A7J7JM97</accession>
<dbReference type="Proteomes" id="UP000593567">
    <property type="component" value="Unassembled WGS sequence"/>
</dbReference>
<evidence type="ECO:0000313" key="1">
    <source>
        <dbReference type="EMBL" id="KAF6026744.1"/>
    </source>
</evidence>
<dbReference type="EMBL" id="VXIV02002214">
    <property type="protein sequence ID" value="KAF6026744.1"/>
    <property type="molecule type" value="Genomic_DNA"/>
</dbReference>
<organism evidence="1 2">
    <name type="scientific">Bugula neritina</name>
    <name type="common">Brown bryozoan</name>
    <name type="synonym">Sertularia neritina</name>
    <dbReference type="NCBI Taxonomy" id="10212"/>
    <lineage>
        <taxon>Eukaryota</taxon>
        <taxon>Metazoa</taxon>
        <taxon>Spiralia</taxon>
        <taxon>Lophotrochozoa</taxon>
        <taxon>Bryozoa</taxon>
        <taxon>Gymnolaemata</taxon>
        <taxon>Cheilostomatida</taxon>
        <taxon>Flustrina</taxon>
        <taxon>Buguloidea</taxon>
        <taxon>Bugulidae</taxon>
        <taxon>Bugula</taxon>
    </lineage>
</organism>
<name>A0A7J7JM97_BUGNE</name>
<proteinExistence type="predicted"/>